<dbReference type="PANTHER" id="PTHR43537:SF50">
    <property type="entry name" value="TRANSCRIPTIONAL REGULATORY PROTEIN"/>
    <property type="match status" value="1"/>
</dbReference>
<gene>
    <name evidence="6" type="ORF">GGR04_002376</name>
</gene>
<dbReference type="SUPFAM" id="SSF46785">
    <property type="entry name" value="Winged helix' DNA-binding domain"/>
    <property type="match status" value="1"/>
</dbReference>
<dbReference type="CDD" id="cd07377">
    <property type="entry name" value="WHTH_GntR"/>
    <property type="match status" value="1"/>
</dbReference>
<dbReference type="RefSeq" id="WP_183200073.1">
    <property type="nucleotide sequence ID" value="NZ_JACIEK010000005.1"/>
</dbReference>
<dbReference type="InterPro" id="IPR011711">
    <property type="entry name" value="GntR_C"/>
</dbReference>
<dbReference type="Gene3D" id="1.20.120.530">
    <property type="entry name" value="GntR ligand-binding domain-like"/>
    <property type="match status" value="1"/>
</dbReference>
<keyword evidence="1" id="KW-0805">Transcription regulation</keyword>
<dbReference type="PRINTS" id="PR00035">
    <property type="entry name" value="HTHGNTR"/>
</dbReference>
<reference evidence="6 7" key="1">
    <citation type="submission" date="2020-08" db="EMBL/GenBank/DDBJ databases">
        <title>Genomic Encyclopedia of Type Strains, Phase IV (KMG-IV): sequencing the most valuable type-strain genomes for metagenomic binning, comparative biology and taxonomic classification.</title>
        <authorList>
            <person name="Goeker M."/>
        </authorList>
    </citation>
    <scope>NUCLEOTIDE SEQUENCE [LARGE SCALE GENOMIC DNA]</scope>
    <source>
        <strain evidence="6 7">DSM 102238</strain>
    </source>
</reference>
<sequence length="238" mass="26114">MSETLETGGHDGSFATASDAGPIEPGRISRQSLHDTIVTRLRDMIIEGALVPGTRLHEGQLGEQLGISRTPLREAIKYLASEGLVELVPSRGAVVKRFDRKDVQDMMTVIRALEELAGRLAVTAASDSGIAAVRRAHDAMLERYAAKDRLAYYKLNQSIHTMIVALADNPALAHVHATLQMRLKRIRFIGHEEPAMWAAAVNEHQEMMAALEARDGDRLAEVLGRHLGNAWTRVETGL</sequence>
<keyword evidence="3" id="KW-0804">Transcription</keyword>
<evidence type="ECO:0000256" key="2">
    <source>
        <dbReference type="ARBA" id="ARBA00023125"/>
    </source>
</evidence>
<comment type="caution">
    <text evidence="6">The sequence shown here is derived from an EMBL/GenBank/DDBJ whole genome shotgun (WGS) entry which is preliminary data.</text>
</comment>
<feature type="region of interest" description="Disordered" evidence="4">
    <location>
        <begin position="1"/>
        <end position="29"/>
    </location>
</feature>
<dbReference type="GO" id="GO:0003677">
    <property type="term" value="F:DNA binding"/>
    <property type="evidence" value="ECO:0007669"/>
    <property type="project" value="UniProtKB-KW"/>
</dbReference>
<evidence type="ECO:0000256" key="4">
    <source>
        <dbReference type="SAM" id="MobiDB-lite"/>
    </source>
</evidence>
<dbReference type="Gene3D" id="1.10.10.10">
    <property type="entry name" value="Winged helix-like DNA-binding domain superfamily/Winged helix DNA-binding domain"/>
    <property type="match status" value="1"/>
</dbReference>
<dbReference type="InterPro" id="IPR036388">
    <property type="entry name" value="WH-like_DNA-bd_sf"/>
</dbReference>
<dbReference type="AlphaFoldDB" id="A0A7W6EGU0"/>
<keyword evidence="2 6" id="KW-0238">DNA-binding</keyword>
<keyword evidence="7" id="KW-1185">Reference proteome</keyword>
<dbReference type="Pfam" id="PF07729">
    <property type="entry name" value="FCD"/>
    <property type="match status" value="1"/>
</dbReference>
<dbReference type="SMART" id="SM00895">
    <property type="entry name" value="FCD"/>
    <property type="match status" value="1"/>
</dbReference>
<dbReference type="Pfam" id="PF00392">
    <property type="entry name" value="GntR"/>
    <property type="match status" value="1"/>
</dbReference>
<dbReference type="PANTHER" id="PTHR43537">
    <property type="entry name" value="TRANSCRIPTIONAL REGULATOR, GNTR FAMILY"/>
    <property type="match status" value="1"/>
</dbReference>
<feature type="domain" description="HTH gntR-type" evidence="5">
    <location>
        <begin position="31"/>
        <end position="98"/>
    </location>
</feature>
<dbReference type="Proteomes" id="UP000542776">
    <property type="component" value="Unassembled WGS sequence"/>
</dbReference>
<dbReference type="SMART" id="SM00345">
    <property type="entry name" value="HTH_GNTR"/>
    <property type="match status" value="1"/>
</dbReference>
<dbReference type="InterPro" id="IPR008920">
    <property type="entry name" value="TF_FadR/GntR_C"/>
</dbReference>
<evidence type="ECO:0000259" key="5">
    <source>
        <dbReference type="PROSITE" id="PS50949"/>
    </source>
</evidence>
<proteinExistence type="predicted"/>
<dbReference type="InterPro" id="IPR036390">
    <property type="entry name" value="WH_DNA-bd_sf"/>
</dbReference>
<accession>A0A7W6EGU0</accession>
<organism evidence="6 7">
    <name type="scientific">Aureimonas pseudogalii</name>
    <dbReference type="NCBI Taxonomy" id="1744844"/>
    <lineage>
        <taxon>Bacteria</taxon>
        <taxon>Pseudomonadati</taxon>
        <taxon>Pseudomonadota</taxon>
        <taxon>Alphaproteobacteria</taxon>
        <taxon>Hyphomicrobiales</taxon>
        <taxon>Aurantimonadaceae</taxon>
        <taxon>Aureimonas</taxon>
    </lineage>
</organism>
<dbReference type="EMBL" id="JACIEK010000005">
    <property type="protein sequence ID" value="MBB3998535.1"/>
    <property type="molecule type" value="Genomic_DNA"/>
</dbReference>
<dbReference type="InterPro" id="IPR000524">
    <property type="entry name" value="Tscrpt_reg_HTH_GntR"/>
</dbReference>
<name>A0A7W6EGU0_9HYPH</name>
<evidence type="ECO:0000313" key="6">
    <source>
        <dbReference type="EMBL" id="MBB3998535.1"/>
    </source>
</evidence>
<dbReference type="GO" id="GO:0003700">
    <property type="term" value="F:DNA-binding transcription factor activity"/>
    <property type="evidence" value="ECO:0007669"/>
    <property type="project" value="InterPro"/>
</dbReference>
<evidence type="ECO:0000256" key="3">
    <source>
        <dbReference type="ARBA" id="ARBA00023163"/>
    </source>
</evidence>
<dbReference type="SUPFAM" id="SSF48008">
    <property type="entry name" value="GntR ligand-binding domain-like"/>
    <property type="match status" value="1"/>
</dbReference>
<evidence type="ECO:0000313" key="7">
    <source>
        <dbReference type="Proteomes" id="UP000542776"/>
    </source>
</evidence>
<evidence type="ECO:0000256" key="1">
    <source>
        <dbReference type="ARBA" id="ARBA00023015"/>
    </source>
</evidence>
<dbReference type="PROSITE" id="PS50949">
    <property type="entry name" value="HTH_GNTR"/>
    <property type="match status" value="1"/>
</dbReference>
<protein>
    <submittedName>
        <fullName evidence="6">DNA-binding GntR family transcriptional regulator</fullName>
    </submittedName>
</protein>